<reference evidence="8" key="1">
    <citation type="submission" date="2020-10" db="EMBL/GenBank/DDBJ databases">
        <authorList>
            <person name="Han B."/>
            <person name="Lu T."/>
            <person name="Zhao Q."/>
            <person name="Huang X."/>
            <person name="Zhao Y."/>
        </authorList>
    </citation>
    <scope>NUCLEOTIDE SEQUENCE</scope>
</reference>
<dbReference type="Gene3D" id="3.30.200.20">
    <property type="entry name" value="Phosphorylase Kinase, domain 1"/>
    <property type="match status" value="1"/>
</dbReference>
<dbReference type="InterPro" id="IPR045274">
    <property type="entry name" value="WAK-like"/>
</dbReference>
<dbReference type="InterPro" id="IPR008271">
    <property type="entry name" value="Ser/Thr_kinase_AS"/>
</dbReference>
<dbReference type="AlphaFoldDB" id="A0A811RLJ4"/>
<dbReference type="InterPro" id="IPR001245">
    <property type="entry name" value="Ser-Thr/Tyr_kinase_cat_dom"/>
</dbReference>
<evidence type="ECO:0000256" key="2">
    <source>
        <dbReference type="ARBA" id="ARBA00022679"/>
    </source>
</evidence>
<evidence type="ECO:0000256" key="1">
    <source>
        <dbReference type="ARBA" id="ARBA00022527"/>
    </source>
</evidence>
<evidence type="ECO:0000313" key="8">
    <source>
        <dbReference type="EMBL" id="CAD6270758.1"/>
    </source>
</evidence>
<dbReference type="PANTHER" id="PTHR27005">
    <property type="entry name" value="WALL-ASSOCIATED RECEPTOR KINASE-LIKE 21"/>
    <property type="match status" value="1"/>
</dbReference>
<evidence type="ECO:0000256" key="5">
    <source>
        <dbReference type="ARBA" id="ARBA00022840"/>
    </source>
</evidence>
<dbReference type="Proteomes" id="UP000604825">
    <property type="component" value="Unassembled WGS sequence"/>
</dbReference>
<dbReference type="PROSITE" id="PS00108">
    <property type="entry name" value="PROTEIN_KINASE_ST"/>
    <property type="match status" value="1"/>
</dbReference>
<dbReference type="GO" id="GO:0005886">
    <property type="term" value="C:plasma membrane"/>
    <property type="evidence" value="ECO:0007669"/>
    <property type="project" value="TreeGrafter"/>
</dbReference>
<dbReference type="PROSITE" id="PS00107">
    <property type="entry name" value="PROTEIN_KINASE_ATP"/>
    <property type="match status" value="1"/>
</dbReference>
<gene>
    <name evidence="8" type="ORF">NCGR_LOCUS54050</name>
</gene>
<keyword evidence="4" id="KW-0418">Kinase</keyword>
<name>A0A811RLJ4_9POAL</name>
<keyword evidence="3 6" id="KW-0547">Nucleotide-binding</keyword>
<dbReference type="GO" id="GO:0007166">
    <property type="term" value="P:cell surface receptor signaling pathway"/>
    <property type="evidence" value="ECO:0007669"/>
    <property type="project" value="InterPro"/>
</dbReference>
<accession>A0A811RLJ4</accession>
<keyword evidence="5 6" id="KW-0067">ATP-binding</keyword>
<comment type="caution">
    <text evidence="8">The sequence shown here is derived from an EMBL/GenBank/DDBJ whole genome shotgun (WGS) entry which is preliminary data.</text>
</comment>
<dbReference type="FunFam" id="3.30.200.20:FF:000337">
    <property type="entry name" value="Wall-associated receptor kinase 3"/>
    <property type="match status" value="1"/>
</dbReference>
<dbReference type="PANTHER" id="PTHR27005:SF363">
    <property type="entry name" value="OS07G0494300 PROTEIN"/>
    <property type="match status" value="1"/>
</dbReference>
<dbReference type="InterPro" id="IPR017441">
    <property type="entry name" value="Protein_kinase_ATP_BS"/>
</dbReference>
<dbReference type="OrthoDB" id="546826at2759"/>
<protein>
    <recommendedName>
        <fullName evidence="7">Protein kinase domain-containing protein</fullName>
    </recommendedName>
</protein>
<proteinExistence type="predicted"/>
<organism evidence="8 9">
    <name type="scientific">Miscanthus lutarioriparius</name>
    <dbReference type="NCBI Taxonomy" id="422564"/>
    <lineage>
        <taxon>Eukaryota</taxon>
        <taxon>Viridiplantae</taxon>
        <taxon>Streptophyta</taxon>
        <taxon>Embryophyta</taxon>
        <taxon>Tracheophyta</taxon>
        <taxon>Spermatophyta</taxon>
        <taxon>Magnoliopsida</taxon>
        <taxon>Liliopsida</taxon>
        <taxon>Poales</taxon>
        <taxon>Poaceae</taxon>
        <taxon>PACMAD clade</taxon>
        <taxon>Panicoideae</taxon>
        <taxon>Andropogonodae</taxon>
        <taxon>Andropogoneae</taxon>
        <taxon>Saccharinae</taxon>
        <taxon>Miscanthus</taxon>
    </lineage>
</organism>
<dbReference type="EMBL" id="CAJGYO010000015">
    <property type="protein sequence ID" value="CAD6270758.1"/>
    <property type="molecule type" value="Genomic_DNA"/>
</dbReference>
<dbReference type="GO" id="GO:0005524">
    <property type="term" value="F:ATP binding"/>
    <property type="evidence" value="ECO:0007669"/>
    <property type="project" value="UniProtKB-UniRule"/>
</dbReference>
<keyword evidence="9" id="KW-1185">Reference proteome</keyword>
<feature type="domain" description="Protein kinase" evidence="7">
    <location>
        <begin position="41"/>
        <end position="309"/>
    </location>
</feature>
<sequence>MELPENKLTDFIKSSEKAKWIPVNNHNVNNFTEDEIKRITNNYSTPIGQGGFGQVYRGSLNDGTTVAVKKYICQNVKDGFAKEVIVHCQINHRNVVRLLGYCSEDNALLIVTEYVPGGNLKDLLHGSDAPISLDARLRIAIECADALGYMHSSMYQPMIHGDIKPDNILLDINLGAKLSDFGLSRLLSMHQTQYTKNVIGSRGYMDPEYIETGLLDPKSDVYSFGVVLLELITRAKAGENGFSTSLKRNFTGALGKGKQEARKMFDTEIANERDIEILDEIGNLAAQCFTKDIKERPEMKEVLWSLQMLRRSLRCEKSQEKIGQSSSSGTQAITQKIDNHGSSIPSSSSTSSVTYKFSILDIFNRKSRMFESNRGSKLKGRLGSPYEYHQSSGLLLGDGISSVGIAIGSAQALGYLHSLGKHHGNVTSTCIMLGDDFVPKVSVFFPTHLMSSSGSGQLEWNDMAYIDPAYLKTCLLTSKCGVYSFEITSKSDVYSFGIVLLELITRKQPRNSLRVEYIKACRNENSGKAMFDKEIAVEGSIFILEEMGKLAVNCIRTDVHERPEMVELTEVLKGRDQDILEGGGYKSLKLLRFTSPLLPSLTFSEGAMPELQRIDLQFTRLEGLSNMDNLASLLEVHLTMFKQADEATIEIVSGLATAARGSAKKVKVIVDAR</sequence>
<evidence type="ECO:0000256" key="6">
    <source>
        <dbReference type="PROSITE-ProRule" id="PRU10141"/>
    </source>
</evidence>
<dbReference type="SMART" id="SM00220">
    <property type="entry name" value="S_TKc"/>
    <property type="match status" value="1"/>
</dbReference>
<dbReference type="SUPFAM" id="SSF56112">
    <property type="entry name" value="Protein kinase-like (PK-like)"/>
    <property type="match status" value="2"/>
</dbReference>
<feature type="binding site" evidence="6">
    <location>
        <position position="70"/>
    </location>
    <ligand>
        <name>ATP</name>
        <dbReference type="ChEBI" id="CHEBI:30616"/>
    </ligand>
</feature>
<evidence type="ECO:0000256" key="4">
    <source>
        <dbReference type="ARBA" id="ARBA00022777"/>
    </source>
</evidence>
<dbReference type="PROSITE" id="PS50011">
    <property type="entry name" value="PROTEIN_KINASE_DOM"/>
    <property type="match status" value="1"/>
</dbReference>
<dbReference type="Gene3D" id="1.10.510.10">
    <property type="entry name" value="Transferase(Phosphotransferase) domain 1"/>
    <property type="match status" value="2"/>
</dbReference>
<keyword evidence="2" id="KW-0808">Transferase</keyword>
<keyword evidence="1" id="KW-0723">Serine/threonine-protein kinase</keyword>
<evidence type="ECO:0000256" key="3">
    <source>
        <dbReference type="ARBA" id="ARBA00022741"/>
    </source>
</evidence>
<evidence type="ECO:0000259" key="7">
    <source>
        <dbReference type="PROSITE" id="PS50011"/>
    </source>
</evidence>
<dbReference type="InterPro" id="IPR000719">
    <property type="entry name" value="Prot_kinase_dom"/>
</dbReference>
<dbReference type="InterPro" id="IPR011009">
    <property type="entry name" value="Kinase-like_dom_sf"/>
</dbReference>
<dbReference type="GO" id="GO:0004674">
    <property type="term" value="F:protein serine/threonine kinase activity"/>
    <property type="evidence" value="ECO:0007669"/>
    <property type="project" value="UniProtKB-KW"/>
</dbReference>
<dbReference type="FunFam" id="1.10.510.10:FF:000474">
    <property type="entry name" value="Wall-associated receptor kinase 3"/>
    <property type="match status" value="1"/>
</dbReference>
<evidence type="ECO:0000313" key="9">
    <source>
        <dbReference type="Proteomes" id="UP000604825"/>
    </source>
</evidence>
<dbReference type="Pfam" id="PF07714">
    <property type="entry name" value="PK_Tyr_Ser-Thr"/>
    <property type="match status" value="2"/>
</dbReference>